<evidence type="ECO:0000259" key="9">
    <source>
        <dbReference type="Pfam" id="PF03807"/>
    </source>
</evidence>
<comment type="caution">
    <text evidence="11">The sequence shown here is derived from an EMBL/GenBank/DDBJ whole genome shotgun (WGS) entry which is preliminary data.</text>
</comment>
<feature type="domain" description="Pyrroline-5-carboxylate reductase catalytic N-terminal" evidence="9">
    <location>
        <begin position="19"/>
        <end position="119"/>
    </location>
</feature>
<dbReference type="Pfam" id="PF03807">
    <property type="entry name" value="F420_oxidored"/>
    <property type="match status" value="1"/>
</dbReference>
<evidence type="ECO:0000256" key="7">
    <source>
        <dbReference type="PIRSR" id="PIRSR000193-1"/>
    </source>
</evidence>
<evidence type="ECO:0000313" key="12">
    <source>
        <dbReference type="Proteomes" id="UP000544090"/>
    </source>
</evidence>
<dbReference type="Pfam" id="PF14748">
    <property type="entry name" value="P5CR_dimer"/>
    <property type="match status" value="1"/>
</dbReference>
<comment type="catalytic activity">
    <reaction evidence="5">
        <text>L-proline + NAD(+) = (S)-1-pyrroline-5-carboxylate + NADH + 2 H(+)</text>
        <dbReference type="Rhea" id="RHEA:14105"/>
        <dbReference type="ChEBI" id="CHEBI:15378"/>
        <dbReference type="ChEBI" id="CHEBI:17388"/>
        <dbReference type="ChEBI" id="CHEBI:57540"/>
        <dbReference type="ChEBI" id="CHEBI:57945"/>
        <dbReference type="ChEBI" id="CHEBI:60039"/>
        <dbReference type="EC" id="1.5.1.2"/>
    </reaction>
</comment>
<name>A0A7X6K2P8_9MICC</name>
<dbReference type="InterPro" id="IPR053790">
    <property type="entry name" value="P5CR-like_CS"/>
</dbReference>
<comment type="subcellular location">
    <subcellularLocation>
        <location evidence="5">Cytoplasm</location>
    </subcellularLocation>
</comment>
<keyword evidence="5" id="KW-0963">Cytoplasm</keyword>
<dbReference type="Proteomes" id="UP000544090">
    <property type="component" value="Unassembled WGS sequence"/>
</dbReference>
<evidence type="ECO:0000313" key="11">
    <source>
        <dbReference type="EMBL" id="NKX53422.1"/>
    </source>
</evidence>
<dbReference type="NCBIfam" id="TIGR00112">
    <property type="entry name" value="proC"/>
    <property type="match status" value="1"/>
</dbReference>
<dbReference type="AlphaFoldDB" id="A0A7X6K2P8"/>
<keyword evidence="12" id="KW-1185">Reference proteome</keyword>
<comment type="function">
    <text evidence="4 5">Catalyzes the reduction of 1-pyrroline-5-carboxylate (PCA) to L-proline.</text>
</comment>
<sequence length="292" mass="28747">MNETLPTAPSADSSPASGRIAFLGCGSMNEAILAGLLAAGTPAANMTATVRRTERAGELRGRYPGLTVLAENEDPEANSKAVAGASVAVLGVKPAGITALCRSIAPALEAQTVVVSVAAAVTIAAMEAALPAGQPLVRTMPNTPLQVGRGAVGLSGGSHVSEVQLKEASAVFAGAGTVVMVPEEQLDAVGAVSGSGPAYAFYLAEAMAAAGVELGLEPAVAMTLARETVAGAGLMLAVEGADPAALRKAVTSPNGTTERAIAAFDAAGLPAIIAAGARAAKERAAELSRELG</sequence>
<dbReference type="InterPro" id="IPR028939">
    <property type="entry name" value="P5C_Rdtase_cat_N"/>
</dbReference>
<evidence type="ECO:0000256" key="2">
    <source>
        <dbReference type="ARBA" id="ARBA00022857"/>
    </source>
</evidence>
<accession>A0A7X6K2P8</accession>
<dbReference type="PIRSF" id="PIRSF000193">
    <property type="entry name" value="Pyrrol-5-carb_rd"/>
    <property type="match status" value="1"/>
</dbReference>
<dbReference type="InterPro" id="IPR008927">
    <property type="entry name" value="6-PGluconate_DH-like_C_sf"/>
</dbReference>
<evidence type="ECO:0000256" key="8">
    <source>
        <dbReference type="RuleBase" id="RU003903"/>
    </source>
</evidence>
<dbReference type="UniPathway" id="UPA00098">
    <property type="reaction ID" value="UER00361"/>
</dbReference>
<evidence type="ECO:0000256" key="4">
    <source>
        <dbReference type="ARBA" id="ARBA00058118"/>
    </source>
</evidence>
<dbReference type="PANTHER" id="PTHR11645:SF0">
    <property type="entry name" value="PYRROLINE-5-CARBOXYLATE REDUCTASE 3"/>
    <property type="match status" value="1"/>
</dbReference>
<comment type="similarity">
    <text evidence="1 5 8">Belongs to the pyrroline-5-carboxylate reductase family.</text>
</comment>
<dbReference type="EC" id="1.5.1.2" evidence="5 6"/>
<evidence type="ECO:0000256" key="1">
    <source>
        <dbReference type="ARBA" id="ARBA00005525"/>
    </source>
</evidence>
<keyword evidence="5 8" id="KW-0028">Amino-acid biosynthesis</keyword>
<keyword evidence="2 5" id="KW-0521">NADP</keyword>
<reference evidence="11 12" key="1">
    <citation type="submission" date="2020-04" db="EMBL/GenBank/DDBJ databases">
        <title>Arthrobacter sp. nov.</title>
        <authorList>
            <person name="Liu S."/>
        </authorList>
    </citation>
    <scope>NUCLEOTIDE SEQUENCE [LARGE SCALE GENOMIC DNA]</scope>
    <source>
        <strain evidence="11 12">E918</strain>
    </source>
</reference>
<feature type="binding site" evidence="7">
    <location>
        <begin position="23"/>
        <end position="28"/>
    </location>
    <ligand>
        <name>NADP(+)</name>
        <dbReference type="ChEBI" id="CHEBI:58349"/>
    </ligand>
</feature>
<evidence type="ECO:0000256" key="5">
    <source>
        <dbReference type="HAMAP-Rule" id="MF_01925"/>
    </source>
</evidence>
<keyword evidence="5 8" id="KW-0641">Proline biosynthesis</keyword>
<dbReference type="GO" id="GO:0004735">
    <property type="term" value="F:pyrroline-5-carboxylate reductase activity"/>
    <property type="evidence" value="ECO:0007669"/>
    <property type="project" value="UniProtKB-UniRule"/>
</dbReference>
<proteinExistence type="inferred from homology"/>
<dbReference type="EMBL" id="JAAZSQ010000002">
    <property type="protein sequence ID" value="NKX53422.1"/>
    <property type="molecule type" value="Genomic_DNA"/>
</dbReference>
<dbReference type="FunFam" id="1.10.3730.10:FF:000001">
    <property type="entry name" value="Pyrroline-5-carboxylate reductase"/>
    <property type="match status" value="1"/>
</dbReference>
<dbReference type="InterPro" id="IPR000304">
    <property type="entry name" value="Pyrroline-COOH_reductase"/>
</dbReference>
<dbReference type="PROSITE" id="PS00521">
    <property type="entry name" value="P5CR"/>
    <property type="match status" value="1"/>
</dbReference>
<evidence type="ECO:0000256" key="3">
    <source>
        <dbReference type="ARBA" id="ARBA00023002"/>
    </source>
</evidence>
<organism evidence="11 12">
    <name type="scientific">Arthrobacter mobilis</name>
    <dbReference type="NCBI Taxonomy" id="2724944"/>
    <lineage>
        <taxon>Bacteria</taxon>
        <taxon>Bacillati</taxon>
        <taxon>Actinomycetota</taxon>
        <taxon>Actinomycetes</taxon>
        <taxon>Micrococcales</taxon>
        <taxon>Micrococcaceae</taxon>
        <taxon>Arthrobacter</taxon>
    </lineage>
</organism>
<dbReference type="SUPFAM" id="SSF48179">
    <property type="entry name" value="6-phosphogluconate dehydrogenase C-terminal domain-like"/>
    <property type="match status" value="1"/>
</dbReference>
<feature type="domain" description="Pyrroline-5-carboxylate reductase dimerisation" evidence="10">
    <location>
        <begin position="183"/>
        <end position="287"/>
    </location>
</feature>
<dbReference type="InterPro" id="IPR036291">
    <property type="entry name" value="NAD(P)-bd_dom_sf"/>
</dbReference>
<keyword evidence="3 5" id="KW-0560">Oxidoreductase</keyword>
<dbReference type="InterPro" id="IPR029036">
    <property type="entry name" value="P5CR_dimer"/>
</dbReference>
<feature type="binding site" evidence="7">
    <location>
        <position position="78"/>
    </location>
    <ligand>
        <name>NADPH</name>
        <dbReference type="ChEBI" id="CHEBI:57783"/>
    </ligand>
</feature>
<dbReference type="Gene3D" id="3.40.50.720">
    <property type="entry name" value="NAD(P)-binding Rossmann-like Domain"/>
    <property type="match status" value="1"/>
</dbReference>
<dbReference type="Gene3D" id="1.10.3730.10">
    <property type="entry name" value="ProC C-terminal domain-like"/>
    <property type="match status" value="1"/>
</dbReference>
<evidence type="ECO:0000256" key="6">
    <source>
        <dbReference type="NCBIfam" id="TIGR00112"/>
    </source>
</evidence>
<comment type="catalytic activity">
    <reaction evidence="5 8">
        <text>L-proline + NADP(+) = (S)-1-pyrroline-5-carboxylate + NADPH + 2 H(+)</text>
        <dbReference type="Rhea" id="RHEA:14109"/>
        <dbReference type="ChEBI" id="CHEBI:15378"/>
        <dbReference type="ChEBI" id="CHEBI:17388"/>
        <dbReference type="ChEBI" id="CHEBI:57783"/>
        <dbReference type="ChEBI" id="CHEBI:58349"/>
        <dbReference type="ChEBI" id="CHEBI:60039"/>
        <dbReference type="EC" id="1.5.1.2"/>
    </reaction>
</comment>
<dbReference type="HAMAP" id="MF_01925">
    <property type="entry name" value="P5C_reductase"/>
    <property type="match status" value="1"/>
</dbReference>
<evidence type="ECO:0000259" key="10">
    <source>
        <dbReference type="Pfam" id="PF14748"/>
    </source>
</evidence>
<dbReference type="GO" id="GO:0005737">
    <property type="term" value="C:cytoplasm"/>
    <property type="evidence" value="ECO:0007669"/>
    <property type="project" value="UniProtKB-SubCell"/>
</dbReference>
<protein>
    <recommendedName>
        <fullName evidence="5 6">Pyrroline-5-carboxylate reductase</fullName>
        <shortName evidence="5">P5C reductase</shortName>
        <shortName evidence="5">P5CR</shortName>
        <ecNumber evidence="5 6">1.5.1.2</ecNumber>
    </recommendedName>
    <alternativeName>
        <fullName evidence="5">PCA reductase</fullName>
    </alternativeName>
</protein>
<dbReference type="RefSeq" id="WP_168484779.1">
    <property type="nucleotide sequence ID" value="NZ_JAAZSQ010000002.1"/>
</dbReference>
<dbReference type="PANTHER" id="PTHR11645">
    <property type="entry name" value="PYRROLINE-5-CARBOXYLATE REDUCTASE"/>
    <property type="match status" value="1"/>
</dbReference>
<dbReference type="SUPFAM" id="SSF51735">
    <property type="entry name" value="NAD(P)-binding Rossmann-fold domains"/>
    <property type="match status" value="1"/>
</dbReference>
<gene>
    <name evidence="5 11" type="primary">proC</name>
    <name evidence="11" type="ORF">HGG74_02480</name>
</gene>
<dbReference type="GO" id="GO:0055129">
    <property type="term" value="P:L-proline biosynthetic process"/>
    <property type="evidence" value="ECO:0007669"/>
    <property type="project" value="UniProtKB-UniRule"/>
</dbReference>
<comment type="pathway">
    <text evidence="5 8">Amino-acid biosynthesis; L-proline biosynthesis; L-proline from L-glutamate 5-semialdehyde: step 1/1.</text>
</comment>